<comment type="caution">
    <text evidence="2">The sequence shown here is derived from an EMBL/GenBank/DDBJ whole genome shotgun (WGS) entry which is preliminary data.</text>
</comment>
<dbReference type="SUPFAM" id="SSF50475">
    <property type="entry name" value="FMN-binding split barrel"/>
    <property type="match status" value="1"/>
</dbReference>
<keyword evidence="3" id="KW-1185">Reference proteome</keyword>
<organism evidence="2 3">
    <name type="scientific">Myxacorys almedinensis A</name>
    <dbReference type="NCBI Taxonomy" id="2690445"/>
    <lineage>
        <taxon>Bacteria</taxon>
        <taxon>Bacillati</taxon>
        <taxon>Cyanobacteriota</taxon>
        <taxon>Cyanophyceae</taxon>
        <taxon>Leptolyngbyales</taxon>
        <taxon>Leptolyngbyaceae</taxon>
        <taxon>Myxacorys</taxon>
        <taxon>Myxacorys almedinensis</taxon>
    </lineage>
</organism>
<evidence type="ECO:0000313" key="3">
    <source>
        <dbReference type="Proteomes" id="UP000646053"/>
    </source>
</evidence>
<evidence type="ECO:0000259" key="1">
    <source>
        <dbReference type="Pfam" id="PF10615"/>
    </source>
</evidence>
<sequence length="94" mass="10191">MSDEVFTQAISDRICNHMNKDHAEAVLVYAKVFGKADKASAAEMVAIDAEGMDLAAQVNGQAVPLRVPFDHVLRDAKDAHVTLVEMLKQVPQAS</sequence>
<dbReference type="Gene3D" id="3.20.180.10">
    <property type="entry name" value="PNP-oxidase-like"/>
    <property type="match status" value="1"/>
</dbReference>
<dbReference type="Pfam" id="PF10615">
    <property type="entry name" value="DUF2470"/>
    <property type="match status" value="1"/>
</dbReference>
<gene>
    <name evidence="2" type="ORF">GS601_09795</name>
</gene>
<evidence type="ECO:0000313" key="2">
    <source>
        <dbReference type="EMBL" id="NDJ17579.1"/>
    </source>
</evidence>
<dbReference type="InterPro" id="IPR019595">
    <property type="entry name" value="DUF2470"/>
</dbReference>
<feature type="domain" description="DUF2470" evidence="1">
    <location>
        <begin position="11"/>
        <end position="86"/>
    </location>
</feature>
<dbReference type="InterPro" id="IPR037119">
    <property type="entry name" value="Haem_oxidase_HugZ-like_sf"/>
</dbReference>
<proteinExistence type="predicted"/>
<dbReference type="AlphaFoldDB" id="A0A8J7YZU6"/>
<dbReference type="Proteomes" id="UP000646053">
    <property type="component" value="Unassembled WGS sequence"/>
</dbReference>
<dbReference type="RefSeq" id="WP_162423092.1">
    <property type="nucleotide sequence ID" value="NZ_WVIE01000009.1"/>
</dbReference>
<name>A0A8J7YZU6_9CYAN</name>
<accession>A0A8J7YZU6</accession>
<reference evidence="2" key="1">
    <citation type="submission" date="2019-12" db="EMBL/GenBank/DDBJ databases">
        <title>High-Quality draft genome sequences of three cyanobacteria isolated from the limestone walls of the Old Cathedral of Coimbra.</title>
        <authorList>
            <person name="Tiago I."/>
            <person name="Soares F."/>
            <person name="Portugal A."/>
        </authorList>
    </citation>
    <scope>NUCLEOTIDE SEQUENCE</scope>
    <source>
        <strain evidence="2">A</strain>
    </source>
</reference>
<protein>
    <submittedName>
        <fullName evidence="2">DUF2470 domain-containing protein</fullName>
    </submittedName>
</protein>
<dbReference type="EMBL" id="WVIE01000009">
    <property type="protein sequence ID" value="NDJ17579.1"/>
    <property type="molecule type" value="Genomic_DNA"/>
</dbReference>